<dbReference type="RefSeq" id="WP_063032594.1">
    <property type="nucleotide sequence ID" value="NZ_CP012400.2"/>
</dbReference>
<dbReference type="InterPro" id="IPR022789">
    <property type="entry name" value="ParD"/>
</dbReference>
<dbReference type="InterPro" id="IPR038296">
    <property type="entry name" value="ParD_sf"/>
</dbReference>
<comment type="function">
    <text evidence="4">Antitoxin component of a type II toxin-antitoxin (TA) system. Neutralizes the effect of toxin ParE.</text>
</comment>
<accession>A0A143GLZ2</accession>
<dbReference type="CDD" id="cd22231">
    <property type="entry name" value="RHH_NikR_HicB-like"/>
    <property type="match status" value="1"/>
</dbReference>
<dbReference type="EMBL" id="JACAQR010000040">
    <property type="protein sequence ID" value="NWD45195.1"/>
    <property type="molecule type" value="Genomic_DNA"/>
</dbReference>
<accession>A0A1H2FES6</accession>
<dbReference type="AlphaFoldDB" id="A0A143GLZ2"/>
<evidence type="ECO:0000256" key="4">
    <source>
        <dbReference type="ARBA" id="ARBA00037106"/>
    </source>
</evidence>
<evidence type="ECO:0000256" key="1">
    <source>
        <dbReference type="ARBA" id="ARBA00008580"/>
    </source>
</evidence>
<gene>
    <name evidence="5" type="ORF">HX826_25280</name>
</gene>
<dbReference type="Pfam" id="PF03693">
    <property type="entry name" value="ParD_antitoxin"/>
    <property type="match status" value="1"/>
</dbReference>
<keyword evidence="3" id="KW-1277">Toxin-antitoxin system</keyword>
<organism evidence="5 6">
    <name type="scientific">Pseudomonas yamanorum</name>
    <dbReference type="NCBI Taxonomy" id="515393"/>
    <lineage>
        <taxon>Bacteria</taxon>
        <taxon>Pseudomonadati</taxon>
        <taxon>Pseudomonadota</taxon>
        <taxon>Gammaproteobacteria</taxon>
        <taxon>Pseudomonadales</taxon>
        <taxon>Pseudomonadaceae</taxon>
        <taxon>Pseudomonas</taxon>
    </lineage>
</organism>
<name>A0A143GLZ2_9PSED</name>
<dbReference type="KEGG" id="pym:AK972_4493"/>
<evidence type="ECO:0000256" key="3">
    <source>
        <dbReference type="ARBA" id="ARBA00022649"/>
    </source>
</evidence>
<evidence type="ECO:0000313" key="5">
    <source>
        <dbReference type="EMBL" id="NWD45195.1"/>
    </source>
</evidence>
<comment type="caution">
    <text evidence="5">The sequence shown here is derived from an EMBL/GenBank/DDBJ whole genome shotgun (WGS) entry which is preliminary data.</text>
</comment>
<evidence type="ECO:0000313" key="6">
    <source>
        <dbReference type="Proteomes" id="UP000546584"/>
    </source>
</evidence>
<dbReference type="GeneID" id="93512406"/>
<evidence type="ECO:0000256" key="2">
    <source>
        <dbReference type="ARBA" id="ARBA00017940"/>
    </source>
</evidence>
<reference evidence="5 6" key="1">
    <citation type="submission" date="2020-04" db="EMBL/GenBank/DDBJ databases">
        <title>Molecular characterization of pseudomonads from Agaricus bisporus reveal novel blotch 2 pathogens in Western Europe.</title>
        <authorList>
            <person name="Taparia T."/>
            <person name="Krijger M."/>
            <person name="Haynes E."/>
            <person name="Elpinstone J.G."/>
            <person name="Noble R."/>
            <person name="Van Der Wolf J."/>
        </authorList>
    </citation>
    <scope>NUCLEOTIDE SEQUENCE [LARGE SCALE GENOMIC DNA]</scope>
    <source>
        <strain evidence="5 6">IPO3753</strain>
    </source>
</reference>
<comment type="similarity">
    <text evidence="1">Belongs to the ParD antitoxin family.</text>
</comment>
<proteinExistence type="inferred from homology"/>
<sequence length="93" mass="10249">MRSTQQMSITLPIEMAALVKAKVSTGEYASESEVIRDGLRILLARDRAMENWLQDQVIPAAVALKADPDSALSAAQVREHMAAKRQQKGNRKS</sequence>
<dbReference type="Gene3D" id="6.10.10.120">
    <property type="entry name" value="Antitoxin ParD1-like"/>
    <property type="match status" value="1"/>
</dbReference>
<dbReference type="InterPro" id="IPR010985">
    <property type="entry name" value="Ribbon_hlx_hlx"/>
</dbReference>
<dbReference type="PANTHER" id="PTHR36582">
    <property type="entry name" value="ANTITOXIN PARD"/>
    <property type="match status" value="1"/>
</dbReference>
<dbReference type="PANTHER" id="PTHR36582:SF2">
    <property type="entry name" value="ANTITOXIN PARD"/>
    <property type="match status" value="1"/>
</dbReference>
<protein>
    <recommendedName>
        <fullName evidence="2">Antitoxin ParD</fullName>
    </recommendedName>
</protein>
<dbReference type="GO" id="GO:0006355">
    <property type="term" value="P:regulation of DNA-templated transcription"/>
    <property type="evidence" value="ECO:0007669"/>
    <property type="project" value="InterPro"/>
</dbReference>
<dbReference type="Proteomes" id="UP000546584">
    <property type="component" value="Unassembled WGS sequence"/>
</dbReference>
<dbReference type="SUPFAM" id="SSF47598">
    <property type="entry name" value="Ribbon-helix-helix"/>
    <property type="match status" value="1"/>
</dbReference>
<dbReference type="OrthoDB" id="514770at2"/>